<evidence type="ECO:0008006" key="6">
    <source>
        <dbReference type="Google" id="ProtNLM"/>
    </source>
</evidence>
<dbReference type="KEGG" id="ess:ATZ33_08760"/>
<dbReference type="OrthoDB" id="2180068at2"/>
<keyword evidence="1" id="KW-0812">Transmembrane</keyword>
<gene>
    <name evidence="2" type="ORF">ATZ33_08760</name>
    <name evidence="3" type="ORF">RV15_GL001882</name>
</gene>
<keyword evidence="1" id="KW-1133">Transmembrane helix</keyword>
<keyword evidence="4" id="KW-1185">Reference proteome</keyword>
<evidence type="ECO:0000313" key="5">
    <source>
        <dbReference type="Proteomes" id="UP000183039"/>
    </source>
</evidence>
<reference evidence="3 5" key="1">
    <citation type="submission" date="2014-12" db="EMBL/GenBank/DDBJ databases">
        <title>Draft genome sequences of 29 type strains of Enterococci.</title>
        <authorList>
            <person name="Zhong Z."/>
            <person name="Sun Z."/>
            <person name="Liu W."/>
            <person name="Zhang W."/>
            <person name="Zhang H."/>
        </authorList>
    </citation>
    <scope>NUCLEOTIDE SEQUENCE [LARGE SCALE GENOMIC DNA]</scope>
    <source>
        <strain evidence="3 5">DSM 22801</strain>
    </source>
</reference>
<evidence type="ECO:0000256" key="1">
    <source>
        <dbReference type="SAM" id="Phobius"/>
    </source>
</evidence>
<dbReference type="EMBL" id="JXLC01000027">
    <property type="protein sequence ID" value="OJG87749.1"/>
    <property type="molecule type" value="Genomic_DNA"/>
</dbReference>
<evidence type="ECO:0000313" key="4">
    <source>
        <dbReference type="Proteomes" id="UP000065511"/>
    </source>
</evidence>
<dbReference type="Proteomes" id="UP000183039">
    <property type="component" value="Unassembled WGS sequence"/>
</dbReference>
<accession>A0A0S3KAW1</accession>
<feature type="transmembrane region" description="Helical" evidence="1">
    <location>
        <begin position="220"/>
        <end position="237"/>
    </location>
</feature>
<proteinExistence type="predicted"/>
<evidence type="ECO:0000313" key="2">
    <source>
        <dbReference type="EMBL" id="ALS01453.1"/>
    </source>
</evidence>
<reference evidence="2 4" key="2">
    <citation type="submission" date="2015-12" db="EMBL/GenBank/DDBJ databases">
        <authorList>
            <person name="Lauer A."/>
            <person name="Humrighouse B."/>
            <person name="Loparev V."/>
            <person name="Shewmaker P.L."/>
            <person name="Whitney A.M."/>
            <person name="McLaughlin R.W."/>
        </authorList>
    </citation>
    <scope>NUCLEOTIDE SEQUENCE [LARGE SCALE GENOMIC DNA]</scope>
    <source>
        <strain evidence="2 4">LMG 23085</strain>
    </source>
</reference>
<sequence>MGQLNTTNKKGWHLLLLFLFSILSVGIEEVSVHAEALPPGMVIGDSEGLYATSEGEYFIDLVDVMPGYSFTKEITIRNVDVKEGFKLSLLVKAGKNTGPIDFTDAVKVELEHEGKIIYAGGLLGNDQHDWTSDPLPLGVYESGGESVLKARFTVSSSLGLEDYKEPSEYQFHWIFDAESKAKGTTEIEAPIFKPEPSKKKDEKKSFWDYLPRTGEEIENFLYKVCAAFFVLVIILLLKRFNKDNQNGEAG</sequence>
<dbReference type="Proteomes" id="UP000065511">
    <property type="component" value="Chromosome"/>
</dbReference>
<keyword evidence="1" id="KW-0472">Membrane</keyword>
<evidence type="ECO:0000313" key="3">
    <source>
        <dbReference type="EMBL" id="OJG87749.1"/>
    </source>
</evidence>
<dbReference type="RefSeq" id="WP_071878867.1">
    <property type="nucleotide sequence ID" value="NZ_JXLC01000027.1"/>
</dbReference>
<dbReference type="AlphaFoldDB" id="A0A0S3KAW1"/>
<dbReference type="EMBL" id="CP013614">
    <property type="protein sequence ID" value="ALS01453.1"/>
    <property type="molecule type" value="Genomic_DNA"/>
</dbReference>
<name>A0A0S3KAW1_9ENTE</name>
<organism evidence="3 5">
    <name type="scientific">Enterococcus silesiacus</name>
    <dbReference type="NCBI Taxonomy" id="332949"/>
    <lineage>
        <taxon>Bacteria</taxon>
        <taxon>Bacillati</taxon>
        <taxon>Bacillota</taxon>
        <taxon>Bacilli</taxon>
        <taxon>Lactobacillales</taxon>
        <taxon>Enterococcaceae</taxon>
        <taxon>Enterococcus</taxon>
    </lineage>
</organism>
<protein>
    <recommendedName>
        <fullName evidence="6">Cell wall protein</fullName>
    </recommendedName>
</protein>